<name>A0A8B9D2G9_ANSCY</name>
<evidence type="ECO:0000256" key="4">
    <source>
        <dbReference type="ARBA" id="ARBA00022989"/>
    </source>
</evidence>
<feature type="signal peptide" evidence="11">
    <location>
        <begin position="1"/>
        <end position="46"/>
    </location>
</feature>
<dbReference type="Pfam" id="PF07686">
    <property type="entry name" value="V-set"/>
    <property type="match status" value="1"/>
</dbReference>
<dbReference type="GO" id="GO:0016020">
    <property type="term" value="C:membrane"/>
    <property type="evidence" value="ECO:0007669"/>
    <property type="project" value="UniProtKB-SubCell"/>
</dbReference>
<dbReference type="PROSITE" id="PS50835">
    <property type="entry name" value="IG_LIKE"/>
    <property type="match status" value="1"/>
</dbReference>
<dbReference type="GO" id="GO:0043277">
    <property type="term" value="P:apoptotic cell clearance"/>
    <property type="evidence" value="ECO:0007669"/>
    <property type="project" value="TreeGrafter"/>
</dbReference>
<keyword evidence="7" id="KW-0325">Glycoprotein</keyword>
<reference evidence="13" key="2">
    <citation type="submission" date="2025-09" db="UniProtKB">
        <authorList>
            <consortium name="Ensembl"/>
        </authorList>
    </citation>
    <scope>IDENTIFICATION</scope>
</reference>
<comment type="similarity">
    <text evidence="9">Belongs to the immunoglobulin superfamily. TIM family.</text>
</comment>
<dbReference type="Proteomes" id="UP000694521">
    <property type="component" value="Unplaced"/>
</dbReference>
<dbReference type="InterPro" id="IPR007110">
    <property type="entry name" value="Ig-like_dom"/>
</dbReference>
<evidence type="ECO:0000256" key="8">
    <source>
        <dbReference type="ARBA" id="ARBA00023319"/>
    </source>
</evidence>
<sequence>MKKTGFLKCRCTKGEHECPSSSATMSPHFFLNWILLTLLTGPAVSASLVTGEVGQNITVPCFYTVNEKSSTTSMCWGRGPCPASKCSQPIIWTDGWKVIDQYHSRYVLRGNLHEGDVSLTIINAEEADSGAYCCRVEIPGWFNDKLTNLQVVIKKARISTVSPHTYTSTQTSAPGSASETSFTVETWPSVSSSENPQTASGPHLNTSDYSEVTSSLQNASIPVHSQQRSEGAVYICAGVCVVFLVILVLGLLLGRRKYFLEVVIQRWAGYVKSQPWQMPYISSVSWGQADVSACLCCSCLLGSPAQCLGQRTGRCQRVLIISDSTATS</sequence>
<feature type="chain" id="PRO_5034546358" description="Ig-like domain-containing protein" evidence="11">
    <location>
        <begin position="47"/>
        <end position="328"/>
    </location>
</feature>
<proteinExistence type="inferred from homology"/>
<protein>
    <recommendedName>
        <fullName evidence="12">Ig-like domain-containing protein</fullName>
    </recommendedName>
</protein>
<evidence type="ECO:0000256" key="9">
    <source>
        <dbReference type="ARBA" id="ARBA00038203"/>
    </source>
</evidence>
<comment type="subcellular location">
    <subcellularLocation>
        <location evidence="1">Membrane</location>
        <topology evidence="1">Single-pass type I membrane protein</topology>
    </subcellularLocation>
</comment>
<evidence type="ECO:0000256" key="11">
    <source>
        <dbReference type="SAM" id="SignalP"/>
    </source>
</evidence>
<dbReference type="AlphaFoldDB" id="A0A8B9D2G9"/>
<keyword evidence="6" id="KW-1015">Disulfide bond</keyword>
<evidence type="ECO:0000313" key="14">
    <source>
        <dbReference type="Proteomes" id="UP000694521"/>
    </source>
</evidence>
<keyword evidence="8" id="KW-0393">Immunoglobulin domain</keyword>
<dbReference type="SMART" id="SM00409">
    <property type="entry name" value="IG"/>
    <property type="match status" value="1"/>
</dbReference>
<evidence type="ECO:0000256" key="1">
    <source>
        <dbReference type="ARBA" id="ARBA00004479"/>
    </source>
</evidence>
<evidence type="ECO:0000256" key="3">
    <source>
        <dbReference type="ARBA" id="ARBA00022729"/>
    </source>
</evidence>
<keyword evidence="5 10" id="KW-0472">Membrane</keyword>
<accession>A0A8B9D2G9</accession>
<evidence type="ECO:0000256" key="6">
    <source>
        <dbReference type="ARBA" id="ARBA00023157"/>
    </source>
</evidence>
<evidence type="ECO:0000256" key="2">
    <source>
        <dbReference type="ARBA" id="ARBA00022692"/>
    </source>
</evidence>
<keyword evidence="4 10" id="KW-1133">Transmembrane helix</keyword>
<dbReference type="PANTHER" id="PTHR46608:SF3">
    <property type="entry name" value="T-CELL IMMUNOGLOBULIN AND MUCIN DOMAIN-CONTAINING PROTEIN 4"/>
    <property type="match status" value="1"/>
</dbReference>
<dbReference type="SUPFAM" id="SSF48726">
    <property type="entry name" value="Immunoglobulin"/>
    <property type="match status" value="1"/>
</dbReference>
<reference evidence="13" key="1">
    <citation type="submission" date="2025-08" db="UniProtKB">
        <authorList>
            <consortium name="Ensembl"/>
        </authorList>
    </citation>
    <scope>IDENTIFICATION</scope>
</reference>
<dbReference type="InterPro" id="IPR013106">
    <property type="entry name" value="Ig_V-set"/>
</dbReference>
<dbReference type="InterPro" id="IPR003599">
    <property type="entry name" value="Ig_sub"/>
</dbReference>
<dbReference type="InterPro" id="IPR013783">
    <property type="entry name" value="Ig-like_fold"/>
</dbReference>
<evidence type="ECO:0000256" key="7">
    <source>
        <dbReference type="ARBA" id="ARBA00023180"/>
    </source>
</evidence>
<feature type="transmembrane region" description="Helical" evidence="10">
    <location>
        <begin position="231"/>
        <end position="253"/>
    </location>
</feature>
<dbReference type="FunFam" id="2.60.40.10:FF:000774">
    <property type="entry name" value="Hepatitis A virus cellular receptor 1"/>
    <property type="match status" value="1"/>
</dbReference>
<dbReference type="Ensembl" id="ENSACDT00005000971.1">
    <property type="protein sequence ID" value="ENSACDP00005000824.1"/>
    <property type="gene ID" value="ENSACDG00005000567.1"/>
</dbReference>
<dbReference type="Gene3D" id="2.60.40.10">
    <property type="entry name" value="Immunoglobulins"/>
    <property type="match status" value="1"/>
</dbReference>
<keyword evidence="14" id="KW-1185">Reference proteome</keyword>
<keyword evidence="3 11" id="KW-0732">Signal</keyword>
<dbReference type="GO" id="GO:0001786">
    <property type="term" value="F:phosphatidylserine binding"/>
    <property type="evidence" value="ECO:0007669"/>
    <property type="project" value="TreeGrafter"/>
</dbReference>
<dbReference type="PANTHER" id="PTHR46608">
    <property type="entry name" value="T-CELL IMMUNOGLOBULIN AND MUCIN DOMAIN-CONTAINING PROTEIN 4"/>
    <property type="match status" value="1"/>
</dbReference>
<dbReference type="InterPro" id="IPR036179">
    <property type="entry name" value="Ig-like_dom_sf"/>
</dbReference>
<evidence type="ECO:0000256" key="10">
    <source>
        <dbReference type="SAM" id="Phobius"/>
    </source>
</evidence>
<evidence type="ECO:0000259" key="12">
    <source>
        <dbReference type="PROSITE" id="PS50835"/>
    </source>
</evidence>
<evidence type="ECO:0000313" key="13">
    <source>
        <dbReference type="Ensembl" id="ENSACDP00005000824.1"/>
    </source>
</evidence>
<dbReference type="GO" id="GO:0060097">
    <property type="term" value="P:cytoskeletal rearrangement involved in phagocytosis, engulfment"/>
    <property type="evidence" value="ECO:0007669"/>
    <property type="project" value="TreeGrafter"/>
</dbReference>
<evidence type="ECO:0000256" key="5">
    <source>
        <dbReference type="ARBA" id="ARBA00023136"/>
    </source>
</evidence>
<feature type="domain" description="Ig-like" evidence="12">
    <location>
        <begin position="42"/>
        <end position="137"/>
    </location>
</feature>
<keyword evidence="2 10" id="KW-0812">Transmembrane</keyword>
<organism evidence="13 14">
    <name type="scientific">Anser cygnoides</name>
    <name type="common">Swan goose</name>
    <dbReference type="NCBI Taxonomy" id="8845"/>
    <lineage>
        <taxon>Eukaryota</taxon>
        <taxon>Metazoa</taxon>
        <taxon>Chordata</taxon>
        <taxon>Craniata</taxon>
        <taxon>Vertebrata</taxon>
        <taxon>Euteleostomi</taxon>
        <taxon>Archelosauria</taxon>
        <taxon>Archosauria</taxon>
        <taxon>Dinosauria</taxon>
        <taxon>Saurischia</taxon>
        <taxon>Theropoda</taxon>
        <taxon>Coelurosauria</taxon>
        <taxon>Aves</taxon>
        <taxon>Neognathae</taxon>
        <taxon>Galloanserae</taxon>
        <taxon>Anseriformes</taxon>
        <taxon>Anatidae</taxon>
        <taxon>Anserinae</taxon>
        <taxon>Anser</taxon>
    </lineage>
</organism>